<evidence type="ECO:0000313" key="3">
    <source>
        <dbReference type="Proteomes" id="UP000230759"/>
    </source>
</evidence>
<gene>
    <name evidence="2" type="ORF">COX04_00335</name>
</gene>
<organism evidence="2 3">
    <name type="scientific">Candidatus Woesebacteria bacterium CG22_combo_CG10-13_8_21_14_all_45_10</name>
    <dbReference type="NCBI Taxonomy" id="1975060"/>
    <lineage>
        <taxon>Bacteria</taxon>
        <taxon>Candidatus Woeseibacteriota</taxon>
    </lineage>
</organism>
<evidence type="ECO:0000313" key="2">
    <source>
        <dbReference type="EMBL" id="PIP57293.1"/>
    </source>
</evidence>
<protein>
    <recommendedName>
        <fullName evidence="1">DUF5678 domain-containing protein</fullName>
    </recommendedName>
</protein>
<dbReference type="Proteomes" id="UP000230759">
    <property type="component" value="Unassembled WGS sequence"/>
</dbReference>
<dbReference type="EMBL" id="PCSV01000009">
    <property type="protein sequence ID" value="PIP57293.1"/>
    <property type="molecule type" value="Genomic_DNA"/>
</dbReference>
<accession>A0A2H0BHZ2</accession>
<dbReference type="InterPro" id="IPR043734">
    <property type="entry name" value="DUF5678"/>
</dbReference>
<feature type="domain" description="DUF5678" evidence="1">
    <location>
        <begin position="10"/>
        <end position="54"/>
    </location>
</feature>
<comment type="caution">
    <text evidence="2">The sequence shown here is derived from an EMBL/GenBank/DDBJ whole genome shotgun (WGS) entry which is preliminary data.</text>
</comment>
<sequence length="65" mass="7235">MTKDLTGVYKKYKGKWVAMDNGFKKVVVSGQSSTAVYKKAKLLGYSIPNLFKVPVNTSAYIGWLD</sequence>
<dbReference type="Pfam" id="PF18929">
    <property type="entry name" value="DUF5678"/>
    <property type="match status" value="1"/>
</dbReference>
<proteinExistence type="predicted"/>
<dbReference type="AlphaFoldDB" id="A0A2H0BHZ2"/>
<reference evidence="2 3" key="1">
    <citation type="submission" date="2017-09" db="EMBL/GenBank/DDBJ databases">
        <title>Depth-based differentiation of microbial function through sediment-hosted aquifers and enrichment of novel symbionts in the deep terrestrial subsurface.</title>
        <authorList>
            <person name="Probst A.J."/>
            <person name="Ladd B."/>
            <person name="Jarett J.K."/>
            <person name="Geller-Mcgrath D.E."/>
            <person name="Sieber C.M."/>
            <person name="Emerson J.B."/>
            <person name="Anantharaman K."/>
            <person name="Thomas B.C."/>
            <person name="Malmstrom R."/>
            <person name="Stieglmeier M."/>
            <person name="Klingl A."/>
            <person name="Woyke T."/>
            <person name="Ryan C.M."/>
            <person name="Banfield J.F."/>
        </authorList>
    </citation>
    <scope>NUCLEOTIDE SEQUENCE [LARGE SCALE GENOMIC DNA]</scope>
    <source>
        <strain evidence="2">CG22_combo_CG10-13_8_21_14_all_45_10</strain>
    </source>
</reference>
<name>A0A2H0BHZ2_9BACT</name>
<evidence type="ECO:0000259" key="1">
    <source>
        <dbReference type="Pfam" id="PF18929"/>
    </source>
</evidence>